<dbReference type="InterPro" id="IPR005502">
    <property type="entry name" value="Ribosyl_crysJ1"/>
</dbReference>
<keyword evidence="2" id="KW-0378">Hydrolase</keyword>
<dbReference type="PANTHER" id="PTHR16222">
    <property type="entry name" value="ADP-RIBOSYLGLYCOHYDROLASE"/>
    <property type="match status" value="1"/>
</dbReference>
<feature type="binding site" evidence="1">
    <location>
        <position position="394"/>
    </location>
    <ligand>
        <name>Mg(2+)</name>
        <dbReference type="ChEBI" id="CHEBI:18420"/>
        <label>1</label>
    </ligand>
</feature>
<accession>A0A3E3I668</accession>
<dbReference type="RefSeq" id="WP_117544561.1">
    <property type="nucleotide sequence ID" value="NZ_QVLV01000006.1"/>
</dbReference>
<gene>
    <name evidence="2" type="ORF">DXC51_11090</name>
</gene>
<dbReference type="SUPFAM" id="SSF101478">
    <property type="entry name" value="ADP-ribosylglycohydrolase"/>
    <property type="match status" value="1"/>
</dbReference>
<feature type="binding site" evidence="1">
    <location>
        <position position="396"/>
    </location>
    <ligand>
        <name>Mg(2+)</name>
        <dbReference type="ChEBI" id="CHEBI:18420"/>
        <label>1</label>
    </ligand>
</feature>
<protein>
    <submittedName>
        <fullName evidence="2">ADP-ribosylglycohydrolase family protein</fullName>
    </submittedName>
</protein>
<dbReference type="InterPro" id="IPR036705">
    <property type="entry name" value="Ribosyl_crysJ1_sf"/>
</dbReference>
<organism evidence="2 3">
    <name type="scientific">Eisenbergiella massiliensis</name>
    <dbReference type="NCBI Taxonomy" id="1720294"/>
    <lineage>
        <taxon>Bacteria</taxon>
        <taxon>Bacillati</taxon>
        <taxon>Bacillota</taxon>
        <taxon>Clostridia</taxon>
        <taxon>Lachnospirales</taxon>
        <taxon>Lachnospiraceae</taxon>
        <taxon>Eisenbergiella</taxon>
    </lineage>
</organism>
<keyword evidence="1" id="KW-0479">Metal-binding</keyword>
<name>A0A3E3I668_9FIRM</name>
<proteinExistence type="predicted"/>
<keyword evidence="1" id="KW-0460">Magnesium</keyword>
<dbReference type="GO" id="GO:0016787">
    <property type="term" value="F:hydrolase activity"/>
    <property type="evidence" value="ECO:0007669"/>
    <property type="project" value="UniProtKB-KW"/>
</dbReference>
<dbReference type="InterPro" id="IPR050792">
    <property type="entry name" value="ADP-ribosylglycohydrolase"/>
</dbReference>
<dbReference type="Proteomes" id="UP000260812">
    <property type="component" value="Unassembled WGS sequence"/>
</dbReference>
<dbReference type="Pfam" id="PF03747">
    <property type="entry name" value="ADP_ribosyl_GH"/>
    <property type="match status" value="1"/>
</dbReference>
<dbReference type="Gene3D" id="1.10.4080.10">
    <property type="entry name" value="ADP-ribosylation/Crystallin J1"/>
    <property type="match status" value="1"/>
</dbReference>
<evidence type="ECO:0000256" key="1">
    <source>
        <dbReference type="PIRSR" id="PIRSR605502-1"/>
    </source>
</evidence>
<evidence type="ECO:0000313" key="2">
    <source>
        <dbReference type="EMBL" id="RGE61076.1"/>
    </source>
</evidence>
<dbReference type="AlphaFoldDB" id="A0A3E3I668"/>
<dbReference type="PANTHER" id="PTHR16222:SF12">
    <property type="entry name" value="ADP-RIBOSYLGLYCOHYDROLASE-RELATED"/>
    <property type="match status" value="1"/>
</dbReference>
<dbReference type="EMBL" id="QVLV01000006">
    <property type="protein sequence ID" value="RGE61076.1"/>
    <property type="molecule type" value="Genomic_DNA"/>
</dbReference>
<comment type="cofactor">
    <cofactor evidence="1">
        <name>Mg(2+)</name>
        <dbReference type="ChEBI" id="CHEBI:18420"/>
    </cofactor>
    <text evidence="1">Binds 2 magnesium ions per subunit.</text>
</comment>
<comment type="caution">
    <text evidence="2">The sequence shown here is derived from an EMBL/GenBank/DDBJ whole genome shotgun (WGS) entry which is preliminary data.</text>
</comment>
<evidence type="ECO:0000313" key="3">
    <source>
        <dbReference type="Proteomes" id="UP000260812"/>
    </source>
</evidence>
<keyword evidence="3" id="KW-1185">Reference proteome</keyword>
<dbReference type="GeneID" id="97987404"/>
<reference evidence="2" key="1">
    <citation type="submission" date="2018-08" db="EMBL/GenBank/DDBJ databases">
        <title>A genome reference for cultivated species of the human gut microbiota.</title>
        <authorList>
            <person name="Zou Y."/>
            <person name="Xue W."/>
            <person name="Luo G."/>
        </authorList>
    </citation>
    <scope>NUCLEOTIDE SEQUENCE [LARGE SCALE GENOMIC DNA]</scope>
    <source>
        <strain evidence="2">TF05-5AC</strain>
    </source>
</reference>
<dbReference type="GO" id="GO:0046872">
    <property type="term" value="F:metal ion binding"/>
    <property type="evidence" value="ECO:0007669"/>
    <property type="project" value="UniProtKB-KW"/>
</dbReference>
<sequence>MLKEKMLWMKDSGNIGDEIRQCRDEGRQIEALLPRAEKIAAMEDGEEKEKQARELLLEMENCPVKAMFPYEEPEACEDIRKAAQGSSLCRPVPEEELENRLKGAWIGRASGCLLGIPVEGWSRDKIRGFLEESGQYPLRSYMHSETDVEIREKYGVTDRDPGTAYDRQKICWINNMDTYPVDDDMNYTVLALRVLERAGSGFTSEDVAESWLFGLPAFHTCTAERVAYRNLMHGVLPPESGRLANPFREWIGAQIRVDFYGYIAAGNPALAADMACRDAVVAQSKNGVYAAMYTAALIASAAVLPRPCEWVEEAMKQIPLKSRLYHELSLLLSQWRDGASWEAMEEAIHGKYREEDHFDWCLAIPNALIVTACVLCFGQDYSEAVIHAVLTGFDTDCNGATVGSIAGIACGADKIPDKWKTPVQQIICSSVNSYTRIPVEEIVKRTIAVSRTLRP</sequence>